<keyword evidence="2" id="KW-1185">Reference proteome</keyword>
<protein>
    <submittedName>
        <fullName evidence="1">Uncharacterized protein</fullName>
    </submittedName>
</protein>
<sequence>MEQSLSQWCIHSGPYLGEISALCFLHLPSHLSSLPFLLAGMGSEIVLYDLEVGKMIRSFSVFEGIRVHGITSSLVNCKVETSVSKFTFKIVVFGERRVKVFSFSLDTVYGDQFNSESCKMRLLYVLPNFGHWVLDVCFLKSCFASSNEGSPCLAIGCSDNSVHIWDMSKSVTILKVQSPVRCLLYSMRLWGDNLEVLRIASGTIFNEIIVWKVAPLHDTSPLRRAAEDHDIRRTSFSNCCQLVDLQYEAIHICKLVGHEGSILRIAWSFCGSKVVSASDDRSARVWAIPSKAEDFLGHDPVAVVLFGHNGRVWDCCIFDSVIVTASEDCTFRIWGADGEQIQMIKEHLGRGIWRCLYDPNSSLLVTAGFDSAIRVHRPCASVPRSLTVAQGSPDWTEIFSICIPNVLDNIGLMDSKSEYVRCLRFAHEDSLYVATNHGYLYHANLYNTGGAQWTQLIQVSNGTPVICMDLLSKDSNCGTEDWIAVGDGKGNITVIGVTNNDCTPTVGSSFTWPAEMERQLLGTHWFKYVGYRYIFTADPRGALKLWRLSDPLRSNLQGSERSYEVSHIAEFISSYGTRIMCLDACIEEEVLVCGDLRGNMILFPLLKSLVLGTSVTQVVKIPPLNHFKGVHGISSVSSVSVTMSSSNHIEIRSTGADGCICYLEYDRNLKSLQFTGMKQVKGLSLIQSVSLSNNSIDTLSNSYAAGFASVDFIVWNLMNETKVVKIPCGGWRRPHSYYLGDVPEMKNCFAYVKDENIYIHRHWKPDRDGKIYPQSLHMQFHGREIHTLCFISEDMPPENNYKHALFSKSSWIATGCEDGTVRLTWYSPGIKNWSTSKLLGEHVGGSAVRSICCVSKLHVISSDSTNASDGREESSVSTEHKDNPTLLISVGAKRVLTSWLLKNRMDNKKGTLVDQQYNSRGDCDKVLSDLASSMTFQWLSTDMPARYSSTHKCPENVKVVGFAGNVSNSNVDAGSGSPSLTSEMTDLIRDKQDDDWRYLAVTAFLVKSVGSSSVCFIVVACSDATLTLRALILPFRLWFDVAVLVPLSAPVLSLQNIIFPVCRHSNEEDVQVGSVYIVISGSTDGSIAFWDMTDSIEAFIRRLSALNIEKFFDCQNRPRTGRGSQGGRWWRSLSGSLSKKRQGKSLVTSKAKDETNNINCATDGTSSIHNNFENIKMACAQAMRTASLESETNMDDSSVQICEIEPLLVLHKIHQSGVNCLHVSEIKGHQSADDSLAYNIISGGDDQALHHLGIKLSLESTKLDYDIMSPEMRHLVSEHTKDKNKTYGIRFLFCEKVPSAHSSAVKGVWTDGSWVFSTGLDQRVRCWHLQENKLTEHAHLIVSVPEPEALCARACDRDHYQIAVAGRGMQIVEFSSSSHMR</sequence>
<evidence type="ECO:0000313" key="1">
    <source>
        <dbReference type="EMBL" id="KAI4301571.1"/>
    </source>
</evidence>
<organism evidence="1 2">
    <name type="scientific">Bauhinia variegata</name>
    <name type="common">Purple orchid tree</name>
    <name type="synonym">Phanera variegata</name>
    <dbReference type="NCBI Taxonomy" id="167791"/>
    <lineage>
        <taxon>Eukaryota</taxon>
        <taxon>Viridiplantae</taxon>
        <taxon>Streptophyta</taxon>
        <taxon>Embryophyta</taxon>
        <taxon>Tracheophyta</taxon>
        <taxon>Spermatophyta</taxon>
        <taxon>Magnoliopsida</taxon>
        <taxon>eudicotyledons</taxon>
        <taxon>Gunneridae</taxon>
        <taxon>Pentapetalae</taxon>
        <taxon>rosids</taxon>
        <taxon>fabids</taxon>
        <taxon>Fabales</taxon>
        <taxon>Fabaceae</taxon>
        <taxon>Cercidoideae</taxon>
        <taxon>Cercideae</taxon>
        <taxon>Bauhiniinae</taxon>
        <taxon>Bauhinia</taxon>
    </lineage>
</organism>
<reference evidence="1 2" key="1">
    <citation type="journal article" date="2022" name="DNA Res.">
        <title>Chromosomal-level genome assembly of the orchid tree Bauhinia variegata (Leguminosae; Cercidoideae) supports the allotetraploid origin hypothesis of Bauhinia.</title>
        <authorList>
            <person name="Zhong Y."/>
            <person name="Chen Y."/>
            <person name="Zheng D."/>
            <person name="Pang J."/>
            <person name="Liu Y."/>
            <person name="Luo S."/>
            <person name="Meng S."/>
            <person name="Qian L."/>
            <person name="Wei D."/>
            <person name="Dai S."/>
            <person name="Zhou R."/>
        </authorList>
    </citation>
    <scope>NUCLEOTIDE SEQUENCE [LARGE SCALE GENOMIC DNA]</scope>
    <source>
        <strain evidence="1">BV-YZ2020</strain>
    </source>
</reference>
<evidence type="ECO:0000313" key="2">
    <source>
        <dbReference type="Proteomes" id="UP000828941"/>
    </source>
</evidence>
<name>A0ACB9KVY5_BAUVA</name>
<proteinExistence type="predicted"/>
<dbReference type="EMBL" id="CM039438">
    <property type="protein sequence ID" value="KAI4301571.1"/>
    <property type="molecule type" value="Genomic_DNA"/>
</dbReference>
<accession>A0ACB9KVY5</accession>
<gene>
    <name evidence="1" type="ORF">L6164_034836</name>
</gene>
<comment type="caution">
    <text evidence="1">The sequence shown here is derived from an EMBL/GenBank/DDBJ whole genome shotgun (WGS) entry which is preliminary data.</text>
</comment>
<dbReference type="Proteomes" id="UP000828941">
    <property type="component" value="Chromosome 13"/>
</dbReference>